<dbReference type="GO" id="GO:0070987">
    <property type="term" value="P:error-free translesion synthesis"/>
    <property type="evidence" value="ECO:0007669"/>
    <property type="project" value="TreeGrafter"/>
</dbReference>
<evidence type="ECO:0000313" key="4">
    <source>
        <dbReference type="EMBL" id="PWK53083.1"/>
    </source>
</evidence>
<evidence type="ECO:0000259" key="3">
    <source>
        <dbReference type="PROSITE" id="PS51087"/>
    </source>
</evidence>
<protein>
    <recommendedName>
        <fullName evidence="1 2">Protein ApaG</fullName>
    </recommendedName>
</protein>
<dbReference type="Pfam" id="PF04379">
    <property type="entry name" value="DUF525"/>
    <property type="match status" value="1"/>
</dbReference>
<dbReference type="EMBL" id="QGGU01000004">
    <property type="protein sequence ID" value="PWK53083.1"/>
    <property type="molecule type" value="Genomic_DNA"/>
</dbReference>
<name>A0A316FXG4_9GAMM</name>
<dbReference type="Proteomes" id="UP000245790">
    <property type="component" value="Unassembled WGS sequence"/>
</dbReference>
<feature type="domain" description="ApaG" evidence="3">
    <location>
        <begin position="4"/>
        <end position="128"/>
    </location>
</feature>
<organism evidence="4 5">
    <name type="scientific">Pleionea mediterranea</name>
    <dbReference type="NCBI Taxonomy" id="523701"/>
    <lineage>
        <taxon>Bacteria</taxon>
        <taxon>Pseudomonadati</taxon>
        <taxon>Pseudomonadota</taxon>
        <taxon>Gammaproteobacteria</taxon>
        <taxon>Oceanospirillales</taxon>
        <taxon>Pleioneaceae</taxon>
        <taxon>Pleionea</taxon>
    </lineage>
</organism>
<sequence>MSDVTENLKFEIEVDCKYLDHQSKPDSEQYVFAYTINIINRSEVSAQLLRRHWIITDANGDEQEVKGDGVIGEQPHIEPGESYQYTSGAILKTPLGTMQGSYQMKDANGEEFDAPIPLFSLTKPGVLN</sequence>
<comment type="caution">
    <text evidence="4">The sequence shown here is derived from an EMBL/GenBank/DDBJ whole genome shotgun (WGS) entry which is preliminary data.</text>
</comment>
<keyword evidence="5" id="KW-1185">Reference proteome</keyword>
<reference evidence="4 5" key="1">
    <citation type="submission" date="2018-05" db="EMBL/GenBank/DDBJ databases">
        <title>Genomic Encyclopedia of Type Strains, Phase IV (KMG-IV): sequencing the most valuable type-strain genomes for metagenomic binning, comparative biology and taxonomic classification.</title>
        <authorList>
            <person name="Goeker M."/>
        </authorList>
    </citation>
    <scope>NUCLEOTIDE SEQUENCE [LARGE SCALE GENOMIC DNA]</scope>
    <source>
        <strain evidence="4 5">DSM 25350</strain>
    </source>
</reference>
<evidence type="ECO:0000256" key="1">
    <source>
        <dbReference type="ARBA" id="ARBA00017693"/>
    </source>
</evidence>
<dbReference type="PANTHER" id="PTHR14289">
    <property type="entry name" value="F-BOX ONLY PROTEIN 3"/>
    <property type="match status" value="1"/>
</dbReference>
<evidence type="ECO:0000256" key="2">
    <source>
        <dbReference type="HAMAP-Rule" id="MF_00791"/>
    </source>
</evidence>
<dbReference type="Gene3D" id="2.60.40.1470">
    <property type="entry name" value="ApaG domain"/>
    <property type="match status" value="1"/>
</dbReference>
<dbReference type="RefSeq" id="WP_109763054.1">
    <property type="nucleotide sequence ID" value="NZ_QGGU01000004.1"/>
</dbReference>
<evidence type="ECO:0000313" key="5">
    <source>
        <dbReference type="Proteomes" id="UP000245790"/>
    </source>
</evidence>
<dbReference type="InterPro" id="IPR007474">
    <property type="entry name" value="ApaG_domain"/>
</dbReference>
<accession>A0A316FXG4</accession>
<dbReference type="OrthoDB" id="9795226at2"/>
<proteinExistence type="inferred from homology"/>
<dbReference type="AlphaFoldDB" id="A0A316FXG4"/>
<dbReference type="InterPro" id="IPR023065">
    <property type="entry name" value="Uncharacterised_ApaG"/>
</dbReference>
<dbReference type="SUPFAM" id="SSF110069">
    <property type="entry name" value="ApaG-like"/>
    <property type="match status" value="1"/>
</dbReference>
<dbReference type="HAMAP" id="MF_00791">
    <property type="entry name" value="ApaG"/>
    <property type="match status" value="1"/>
</dbReference>
<dbReference type="InterPro" id="IPR036767">
    <property type="entry name" value="ApaG_sf"/>
</dbReference>
<dbReference type="PROSITE" id="PS51087">
    <property type="entry name" value="APAG"/>
    <property type="match status" value="1"/>
</dbReference>
<dbReference type="PANTHER" id="PTHR14289:SF16">
    <property type="entry name" value="POLYMERASE DELTA-INTERACTING PROTEIN 2"/>
    <property type="match status" value="1"/>
</dbReference>
<dbReference type="NCBIfam" id="NF003967">
    <property type="entry name" value="PRK05461.1"/>
    <property type="match status" value="1"/>
</dbReference>
<gene>
    <name evidence="2" type="primary">apaG</name>
    <name evidence="4" type="ORF">C8D97_104301</name>
</gene>